<accession>A0A0M7AL28</accession>
<gene>
    <name evidence="2" type="ORF">LA5096_00403</name>
</gene>
<evidence type="ECO:0000256" key="1">
    <source>
        <dbReference type="SAM" id="Phobius"/>
    </source>
</evidence>
<evidence type="ECO:0000313" key="2">
    <source>
        <dbReference type="EMBL" id="CTQ64494.1"/>
    </source>
</evidence>
<dbReference type="Proteomes" id="UP000049983">
    <property type="component" value="Unassembled WGS sequence"/>
</dbReference>
<proteinExistence type="predicted"/>
<feature type="transmembrane region" description="Helical" evidence="1">
    <location>
        <begin position="47"/>
        <end position="69"/>
    </location>
</feature>
<reference evidence="3" key="1">
    <citation type="submission" date="2015-07" db="EMBL/GenBank/DDBJ databases">
        <authorList>
            <person name="Rodrigo-Torres Lidia"/>
            <person name="Arahal R.David."/>
        </authorList>
    </citation>
    <scope>NUCLEOTIDE SEQUENCE [LARGE SCALE GENOMIC DNA]</scope>
    <source>
        <strain evidence="3">CECT 5096</strain>
    </source>
</reference>
<organism evidence="2 3">
    <name type="scientific">Roseibium album</name>
    <dbReference type="NCBI Taxonomy" id="311410"/>
    <lineage>
        <taxon>Bacteria</taxon>
        <taxon>Pseudomonadati</taxon>
        <taxon>Pseudomonadota</taxon>
        <taxon>Alphaproteobacteria</taxon>
        <taxon>Hyphomicrobiales</taxon>
        <taxon>Stappiaceae</taxon>
        <taxon>Roseibium</taxon>
    </lineage>
</organism>
<dbReference type="AlphaFoldDB" id="A0A0M7AL28"/>
<evidence type="ECO:0000313" key="3">
    <source>
        <dbReference type="Proteomes" id="UP000049983"/>
    </source>
</evidence>
<keyword evidence="3" id="KW-1185">Reference proteome</keyword>
<protein>
    <submittedName>
        <fullName evidence="2">Uncharacterized protein</fullName>
    </submittedName>
</protein>
<name>A0A0M7AL28_9HYPH</name>
<dbReference type="RefSeq" id="WP_055116297.1">
    <property type="nucleotide sequence ID" value="NZ_CXWA01000003.1"/>
</dbReference>
<sequence length="113" mass="12582">MSVLFDAGLLLAAVLVFFASVLGYFLLSNVFQSKRRRGLLSKDGFTFLIAGGLFLTFTASYMEIFAFAFRLPYPAFVDLGIGLLAVFGTSVIAYKFATRLVENRSRHRKRLPA</sequence>
<feature type="transmembrane region" description="Helical" evidence="1">
    <location>
        <begin position="6"/>
        <end position="27"/>
    </location>
</feature>
<keyword evidence="1" id="KW-1133">Transmembrane helix</keyword>
<dbReference type="OrthoDB" id="7679562at2"/>
<feature type="transmembrane region" description="Helical" evidence="1">
    <location>
        <begin position="75"/>
        <end position="97"/>
    </location>
</feature>
<dbReference type="GeneID" id="97667865"/>
<keyword evidence="1" id="KW-0812">Transmembrane</keyword>
<keyword evidence="1" id="KW-0472">Membrane</keyword>
<dbReference type="EMBL" id="CXWC01000001">
    <property type="protein sequence ID" value="CTQ64494.1"/>
    <property type="molecule type" value="Genomic_DNA"/>
</dbReference>